<keyword evidence="1" id="KW-0472">Membrane</keyword>
<dbReference type="EMBL" id="BQXS01009947">
    <property type="protein sequence ID" value="GKT32160.1"/>
    <property type="molecule type" value="Genomic_DNA"/>
</dbReference>
<comment type="caution">
    <text evidence="2">The sequence shown here is derived from an EMBL/GenBank/DDBJ whole genome shotgun (WGS) entry which is preliminary data.</text>
</comment>
<proteinExistence type="predicted"/>
<evidence type="ECO:0000313" key="3">
    <source>
        <dbReference type="Proteomes" id="UP001057375"/>
    </source>
</evidence>
<keyword evidence="1" id="KW-1133">Transmembrane helix</keyword>
<dbReference type="Proteomes" id="UP001057375">
    <property type="component" value="Unassembled WGS sequence"/>
</dbReference>
<keyword evidence="1" id="KW-0812">Transmembrane</keyword>
<accession>A0ABQ5KI13</accession>
<evidence type="ECO:0000256" key="1">
    <source>
        <dbReference type="SAM" id="Phobius"/>
    </source>
</evidence>
<keyword evidence="3" id="KW-1185">Reference proteome</keyword>
<feature type="transmembrane region" description="Helical" evidence="1">
    <location>
        <begin position="1621"/>
        <end position="1641"/>
    </location>
</feature>
<evidence type="ECO:0000313" key="2">
    <source>
        <dbReference type="EMBL" id="GKT32160.1"/>
    </source>
</evidence>
<reference evidence="2" key="1">
    <citation type="submission" date="2022-03" db="EMBL/GenBank/DDBJ databases">
        <title>Draft genome sequence of Aduncisulcus paluster, a free-living microaerophilic Fornicata.</title>
        <authorList>
            <person name="Yuyama I."/>
            <person name="Kume K."/>
            <person name="Tamura T."/>
            <person name="Inagaki Y."/>
            <person name="Hashimoto T."/>
        </authorList>
    </citation>
    <scope>NUCLEOTIDE SEQUENCE</scope>
    <source>
        <strain evidence="2">NY0171</strain>
    </source>
</reference>
<name>A0ABQ5KI13_9EUKA</name>
<gene>
    <name evidence="2" type="ORF">ADUPG1_006369</name>
</gene>
<sequence>MIQVESIIPLEKRIDWLSNPLVYFVSDVEMSMKFFRSALFPKISSVLIRVLEKYRLKYLQPSSNQILLNDFLPNDVILSVIQAYQTESLIKEHESEIILCCQCLAGIRSLLPSGKRKFLNLGPDSNFIDKFVDLLINIESVLGSKVYESIWQIFASIVSEMDSKTEFFASKITPLLQMMLEFGIEEDLPGLSSYYVCQTIYFLATKPIFSRLFPIISFKSHIIKWLEKYPSQDIYLFWMNALLNLCSEHHPQKHSNSEVLTPIFSQICVRIQDKFGFDIRDDQFLLASIGCFSKQVDNNIQSNFVEIIDFIGCWFDLIKKTHNSPPLFIDKVVQDECVTYWSHIVSVISFSHYFMPQISPKYDSQMEWCVMNGGRDEDFSVFIMNCYPRFHKWGGLIETATNCSDQGDAISRLYSESREDLAVTLDNIFEDVRKLSEISKYYEVVQCCKALLVIQRQLIRTINSMESNRELIIDFEERFEPYLRKFRKRFCSKFVTIDMLYCDISIPKSIENSKYSLSFTSDPKLFQFHHCCSNLQKIDPKLWVNFKTLEHVLKQITLPKNLPGNKRYNAAKVMECVEFVKKLSCSDDSETKKRLFSILAPHLMQLIQIRSHSKDWCFILAQLTWNNEENGPFEEISSYDDMADILWTLICNEPNQQIVEQNNTYLLLFMGNISCNVTNASFIVDHLPFMMTQNGETYLRKQQPYPSLFSWLRDLVDIAGENDSRIWRYSCIYLICQLSSNSSIVSAFLESEFSMMEEFICDEFKLIANNSEHSDPSSLSMTRQRLNIGQMHVDLSSFYNHCFYSDSSSIVRELSWGQFVLDIRYLECIEETLSSCIVSSIYSEQKQSFLAKVYNVYQKYKDCLDEWIENIKSLPSYSIQTSDAIMVYVNSILFFSKYCQSIHGITLSQPVSTADSGSSIHDDVSQSPIITQAFSPLTFRDTIRWCRDSCSNSKISIYYAQYLSFCYPHISKTLLLPWTTILEELSKCTKNSECYTLFKSKMAVFVDVFDTYDTSDLIKAHSPLFELVFECLYKFISFMKQITSPVKPLPKHLDAPQDVDYIDFITTFLRPLARVEFVLHKDVDSRFLKISLRFLQSISPKSPSIGFINSLAINVLFDHFLGIFERNEVDLTDLLKILLKITKPNVVPLQSKDKLDKPTHLDHIFGIKRKVLELISPFIIQYVHKFKYENMLSSESLAPFSLWIKLLKNITTMEDEHENYSRSIPNIWKSFDLLSKIFSHAEFINNFVEIISLQNKNGTIDGVLEDVFSLFSNIRYIFPSWAPKIFSLLSTISTRTITEDDKSFVSSTALLKSDVDSMEIGQNLNLLDDWFLSIFKKCSNPKLKVRQIPKLELLIKFISDFSSIPACLPDIMLKYDKYILGLLGSSFGSSINFFISSYQRKLTASVASLTLVSLLHRLPLHQLIPSIEIDQVCEYKSSIFTLMKVVHLGSDMKYKSFYTNLLSTERKMKPFVEDTPGPCIVDVVPLLMQCSADVSYRTLNTLPLVEFCSPCYGIFHPECEVNRGRNLRALRQKSYDFIRRTGGCVEILFGEPASHHTSKLTHYPPIISPIDSTSNTCFVRSRDDLRIQNIVERIESESPLADNKRSVFSSGTRKFMEKWPVLKILSMMFFAAIAYLLLYYFG</sequence>
<organism evidence="2 3">
    <name type="scientific">Aduncisulcus paluster</name>
    <dbReference type="NCBI Taxonomy" id="2918883"/>
    <lineage>
        <taxon>Eukaryota</taxon>
        <taxon>Metamonada</taxon>
        <taxon>Carpediemonas-like organisms</taxon>
        <taxon>Aduncisulcus</taxon>
    </lineage>
</organism>
<protein>
    <submittedName>
        <fullName evidence="2">Uncharacterized protein</fullName>
    </submittedName>
</protein>